<evidence type="ECO:0000313" key="13">
    <source>
        <dbReference type="EMBL" id="OEH94024.1"/>
    </source>
</evidence>
<keyword evidence="8" id="KW-0804">Transcription</keyword>
<dbReference type="FunFam" id="3.40.50.2300:FF:000001">
    <property type="entry name" value="DNA-binding response regulator PhoB"/>
    <property type="match status" value="1"/>
</dbReference>
<organism evidence="13 14">
    <name type="scientific">Bacillus solimangrovi</name>
    <dbReference type="NCBI Taxonomy" id="1305675"/>
    <lineage>
        <taxon>Bacteria</taxon>
        <taxon>Bacillati</taxon>
        <taxon>Bacillota</taxon>
        <taxon>Bacilli</taxon>
        <taxon>Bacillales</taxon>
        <taxon>Bacillaceae</taxon>
        <taxon>Bacillus</taxon>
    </lineage>
</organism>
<dbReference type="InterPro" id="IPR001789">
    <property type="entry name" value="Sig_transdc_resp-reg_receiver"/>
</dbReference>
<dbReference type="GO" id="GO:0005829">
    <property type="term" value="C:cytosol"/>
    <property type="evidence" value="ECO:0007669"/>
    <property type="project" value="TreeGrafter"/>
</dbReference>
<dbReference type="SUPFAM" id="SSF46894">
    <property type="entry name" value="C-terminal effector domain of the bipartite response regulators"/>
    <property type="match status" value="1"/>
</dbReference>
<evidence type="ECO:0000256" key="7">
    <source>
        <dbReference type="ARBA" id="ARBA00023159"/>
    </source>
</evidence>
<gene>
    <name evidence="13" type="ORF">BFG57_10280</name>
</gene>
<dbReference type="Gene3D" id="1.10.10.10">
    <property type="entry name" value="Winged helix-like DNA-binding domain superfamily/Winged helix DNA-binding domain"/>
    <property type="match status" value="1"/>
</dbReference>
<dbReference type="EMBL" id="MJEH01000006">
    <property type="protein sequence ID" value="OEH94024.1"/>
    <property type="molecule type" value="Genomic_DNA"/>
</dbReference>
<protein>
    <submittedName>
        <fullName evidence="13">DNA-binding response regulator</fullName>
    </submittedName>
</protein>
<keyword evidence="4" id="KW-0902">Two-component regulatory system</keyword>
<dbReference type="PANTHER" id="PTHR48111:SF44">
    <property type="entry name" value="TRANSCRIPTIONAL REGULATORY PROTEIN RESD"/>
    <property type="match status" value="1"/>
</dbReference>
<keyword evidence="6 10" id="KW-0238">DNA-binding</keyword>
<dbReference type="Pfam" id="PF00486">
    <property type="entry name" value="Trans_reg_C"/>
    <property type="match status" value="1"/>
</dbReference>
<dbReference type="SMART" id="SM00862">
    <property type="entry name" value="Trans_reg_C"/>
    <property type="match status" value="1"/>
</dbReference>
<dbReference type="SUPFAM" id="SSF52172">
    <property type="entry name" value="CheY-like"/>
    <property type="match status" value="1"/>
</dbReference>
<comment type="caution">
    <text evidence="13">The sequence shown here is derived from an EMBL/GenBank/DDBJ whole genome shotgun (WGS) entry which is preliminary data.</text>
</comment>
<feature type="domain" description="Response regulatory" evidence="11">
    <location>
        <begin position="5"/>
        <end position="118"/>
    </location>
</feature>
<dbReference type="PROSITE" id="PS51755">
    <property type="entry name" value="OMPR_PHOB"/>
    <property type="match status" value="1"/>
</dbReference>
<dbReference type="InterPro" id="IPR039420">
    <property type="entry name" value="WalR-like"/>
</dbReference>
<dbReference type="STRING" id="1305675.BFG57_10280"/>
<dbReference type="Proteomes" id="UP000095209">
    <property type="component" value="Unassembled WGS sequence"/>
</dbReference>
<evidence type="ECO:0000256" key="10">
    <source>
        <dbReference type="PROSITE-ProRule" id="PRU01091"/>
    </source>
</evidence>
<dbReference type="GO" id="GO:0000976">
    <property type="term" value="F:transcription cis-regulatory region binding"/>
    <property type="evidence" value="ECO:0007669"/>
    <property type="project" value="TreeGrafter"/>
</dbReference>
<dbReference type="GO" id="GO:0006355">
    <property type="term" value="P:regulation of DNA-templated transcription"/>
    <property type="evidence" value="ECO:0007669"/>
    <property type="project" value="InterPro"/>
</dbReference>
<evidence type="ECO:0000259" key="12">
    <source>
        <dbReference type="PROSITE" id="PS51755"/>
    </source>
</evidence>
<feature type="modified residue" description="4-aspartylphosphate" evidence="9">
    <location>
        <position position="54"/>
    </location>
</feature>
<dbReference type="CDD" id="cd00383">
    <property type="entry name" value="trans_reg_C"/>
    <property type="match status" value="1"/>
</dbReference>
<dbReference type="GO" id="GO:0000156">
    <property type="term" value="F:phosphorelay response regulator activity"/>
    <property type="evidence" value="ECO:0007669"/>
    <property type="project" value="TreeGrafter"/>
</dbReference>
<evidence type="ECO:0000256" key="6">
    <source>
        <dbReference type="ARBA" id="ARBA00023125"/>
    </source>
</evidence>
<dbReference type="RefSeq" id="WP_069715992.1">
    <property type="nucleotide sequence ID" value="NZ_MJEH01000006.1"/>
</dbReference>
<dbReference type="CDD" id="cd17574">
    <property type="entry name" value="REC_OmpR"/>
    <property type="match status" value="1"/>
</dbReference>
<dbReference type="SMART" id="SM00448">
    <property type="entry name" value="REC"/>
    <property type="match status" value="1"/>
</dbReference>
<dbReference type="AlphaFoldDB" id="A0A1E5LIW8"/>
<dbReference type="InterPro" id="IPR016032">
    <property type="entry name" value="Sig_transdc_resp-reg_C-effctor"/>
</dbReference>
<dbReference type="PANTHER" id="PTHR48111">
    <property type="entry name" value="REGULATOR OF RPOS"/>
    <property type="match status" value="1"/>
</dbReference>
<dbReference type="Gene3D" id="6.10.250.690">
    <property type="match status" value="1"/>
</dbReference>
<proteinExistence type="predicted"/>
<evidence type="ECO:0000256" key="8">
    <source>
        <dbReference type="ARBA" id="ARBA00023163"/>
    </source>
</evidence>
<comment type="subcellular location">
    <subcellularLocation>
        <location evidence="1">Cytoplasm</location>
    </subcellularLocation>
</comment>
<evidence type="ECO:0000256" key="2">
    <source>
        <dbReference type="ARBA" id="ARBA00022490"/>
    </source>
</evidence>
<keyword evidence="2" id="KW-0963">Cytoplasm</keyword>
<evidence type="ECO:0000256" key="3">
    <source>
        <dbReference type="ARBA" id="ARBA00022553"/>
    </source>
</evidence>
<dbReference type="GO" id="GO:0032993">
    <property type="term" value="C:protein-DNA complex"/>
    <property type="evidence" value="ECO:0007669"/>
    <property type="project" value="TreeGrafter"/>
</dbReference>
<dbReference type="InterPro" id="IPR036388">
    <property type="entry name" value="WH-like_DNA-bd_sf"/>
</dbReference>
<accession>A0A1E5LIW8</accession>
<feature type="domain" description="OmpR/PhoB-type" evidence="12">
    <location>
        <begin position="129"/>
        <end position="226"/>
    </location>
</feature>
<sequence length="227" mass="25983">MNRGVILIVDDEARMRDLVKIYLNREGFQIIEAEDGEQALKLVEQEKVDLVLLDIMMPKIDGFYFCMKVRETSNIPIIFLTARGDEWDRVHGLKIGGDDYVVKPFSSEELTARIEAVLRRSGVSLSPKEQSHQIYGLIEINEKGRQVKVGGKAITLTLKEFELLLFLIEHSGQALTREQLLEHVWGYDYIGSPRTVDTHVKTLRLKLRGASEYVQTVWGIGYKFEVT</sequence>
<reference evidence="13 14" key="1">
    <citation type="submission" date="2016-08" db="EMBL/GenBank/DDBJ databases">
        <title>Genome of Bacillus solimangrovi GH2-4.</title>
        <authorList>
            <person name="Lim S."/>
            <person name="Kim B.-C."/>
        </authorList>
    </citation>
    <scope>NUCLEOTIDE SEQUENCE [LARGE SCALE GENOMIC DNA]</scope>
    <source>
        <strain evidence="13 14">GH2-4</strain>
    </source>
</reference>
<dbReference type="Gene3D" id="3.40.50.2300">
    <property type="match status" value="1"/>
</dbReference>
<dbReference type="OrthoDB" id="9790442at2"/>
<keyword evidence="7" id="KW-0010">Activator</keyword>
<dbReference type="InterPro" id="IPR001867">
    <property type="entry name" value="OmpR/PhoB-type_DNA-bd"/>
</dbReference>
<keyword evidence="5" id="KW-0805">Transcription regulation</keyword>
<evidence type="ECO:0000256" key="4">
    <source>
        <dbReference type="ARBA" id="ARBA00023012"/>
    </source>
</evidence>
<evidence type="ECO:0000256" key="5">
    <source>
        <dbReference type="ARBA" id="ARBA00023015"/>
    </source>
</evidence>
<keyword evidence="14" id="KW-1185">Reference proteome</keyword>
<evidence type="ECO:0000256" key="1">
    <source>
        <dbReference type="ARBA" id="ARBA00004496"/>
    </source>
</evidence>
<keyword evidence="3 9" id="KW-0597">Phosphoprotein</keyword>
<dbReference type="InterPro" id="IPR011006">
    <property type="entry name" value="CheY-like_superfamily"/>
</dbReference>
<dbReference type="Pfam" id="PF00072">
    <property type="entry name" value="Response_reg"/>
    <property type="match status" value="1"/>
</dbReference>
<evidence type="ECO:0000259" key="11">
    <source>
        <dbReference type="PROSITE" id="PS50110"/>
    </source>
</evidence>
<dbReference type="PROSITE" id="PS50110">
    <property type="entry name" value="RESPONSE_REGULATORY"/>
    <property type="match status" value="1"/>
</dbReference>
<name>A0A1E5LIW8_9BACI</name>
<feature type="DNA-binding region" description="OmpR/PhoB-type" evidence="10">
    <location>
        <begin position="129"/>
        <end position="226"/>
    </location>
</feature>
<evidence type="ECO:0000313" key="14">
    <source>
        <dbReference type="Proteomes" id="UP000095209"/>
    </source>
</evidence>
<dbReference type="FunFam" id="1.10.10.10:FF:000018">
    <property type="entry name" value="DNA-binding response regulator ResD"/>
    <property type="match status" value="1"/>
</dbReference>
<evidence type="ECO:0000256" key="9">
    <source>
        <dbReference type="PROSITE-ProRule" id="PRU00169"/>
    </source>
</evidence>